<dbReference type="PROSITE" id="PS51192">
    <property type="entry name" value="HELICASE_ATP_BIND_1"/>
    <property type="match status" value="1"/>
</dbReference>
<organism evidence="3 4">
    <name type="scientific">Turneriella parva (strain ATCC BAA-1111 / DSM 21527 / NCTC 11395 / H)</name>
    <name type="common">Leptospira parva</name>
    <dbReference type="NCBI Taxonomy" id="869212"/>
    <lineage>
        <taxon>Bacteria</taxon>
        <taxon>Pseudomonadati</taxon>
        <taxon>Spirochaetota</taxon>
        <taxon>Spirochaetia</taxon>
        <taxon>Leptospirales</taxon>
        <taxon>Leptospiraceae</taxon>
        <taxon>Turneriella</taxon>
    </lineage>
</organism>
<evidence type="ECO:0000259" key="2">
    <source>
        <dbReference type="PROSITE" id="PS51194"/>
    </source>
</evidence>
<dbReference type="AlphaFoldDB" id="I4B494"/>
<dbReference type="InterPro" id="IPR006935">
    <property type="entry name" value="Helicase/UvrB_N"/>
</dbReference>
<feature type="domain" description="Helicase C-terminal" evidence="2">
    <location>
        <begin position="442"/>
        <end position="608"/>
    </location>
</feature>
<dbReference type="InterPro" id="IPR039442">
    <property type="entry name" value="Mrr-like_dom"/>
</dbReference>
<evidence type="ECO:0000313" key="4">
    <source>
        <dbReference type="Proteomes" id="UP000006048"/>
    </source>
</evidence>
<sequence length="1046" mass="118534">MNFADFIKSVDSWKQLTLKLDKADNKTKGDVFELTTQYYLLSDPKYATKLKHVWLFREVPSAVVKRLHLPATDQGIDLIAETIEGEYWSIQCKYASDENQKISHRKISTFMSLSFGLAENITYGLVATTVDDYAALYRGKPNIGFVLSDEWNKLDKTFFDYVRARLVSKKPAKLLPLKPRPHQQQAIRNAVTHFVTQKNSRGKLIFPCGAGKSLAGYWIANTLKVKSVVVAVPSLALVKQTLEVYLREAAANKENMRWLCVCSDEGIGKNDDIAIHTQDIGIPCVTDIKQITEWLKKNKSHKAVVFTTYQSGRTLGQAAQKAKATFDLAILDEAHKTVGANDKLFSHLLYDKNIQIKRRIFMTATERFYRGSSNDIASMEDVNLFGETFDHMSFAHAVDTSILSDYKIITLAVSNQDIVDAVKDNALLKAGVEARSYAALIALRKAMKKYPIRHAVSFHGSIAKAEAFKSDQDTFTQQNPAFSPIDTFFVSGKMPTAARSKIIADFAKAPKSLITNAKCLTEGVDVPGIDAVLFADPRRSTVDIVQAVGRALRKSPGKKFGYVILPLFTGDATGDEILESDEFKEIINTLRALASNDERIVEYFRDVSKGKKPRGRLIDFDIDVNAPLKIDEQQFIRELEVRTWNRLAKLNWRPFEEARDFVRSLKLKNEAEWRGYSKSSKKPPDIPATPSKLYKKSGWTSMGEWLGTGTIAVRYREYKKFADAKKFVHALKLKNASEWFNYSRSPKRPLDIPSAPHQIYQSEWLSWGDWLGTGTLATATRTYRPFAAARNFARTLGFKSQSEWYEFARSEKKPRDIPSNPYPFYKEKGWVSWGDWLGTNSVAAFKREFLPFVEARHFVQNLKLKNLREWKEYCKSGNRPVDISANPNRTYKNSGWQGYGDWLGTGSIANFRKRYRPFMAARKFVHSLKLQSGREWKIYCKSSAKPGDIPATPRSTYAESGWKSMGDWLGTGTIAPQNMIYREFADARDFVHALKLKNSAEWLEYCKSGKKPNDIPANPKAVYRASGWQGIADWLGAAPIDRAKIQ</sequence>
<dbReference type="PATRIC" id="fig|869212.3.peg.1444"/>
<proteinExistence type="predicted"/>
<dbReference type="PANTHER" id="PTHR47396:SF1">
    <property type="entry name" value="ATP-DEPENDENT HELICASE IRC3-RELATED"/>
    <property type="match status" value="1"/>
</dbReference>
<dbReference type="Pfam" id="PF13156">
    <property type="entry name" value="Mrr_cat_2"/>
    <property type="match status" value="1"/>
</dbReference>
<dbReference type="InterPro" id="IPR014001">
    <property type="entry name" value="Helicase_ATP-bd"/>
</dbReference>
<reference evidence="3 4" key="1">
    <citation type="submission" date="2012-06" db="EMBL/GenBank/DDBJ databases">
        <title>The complete chromosome of genome of Turneriella parva DSM 21527.</title>
        <authorList>
            <consortium name="US DOE Joint Genome Institute (JGI-PGF)"/>
            <person name="Lucas S."/>
            <person name="Han J."/>
            <person name="Lapidus A."/>
            <person name="Bruce D."/>
            <person name="Goodwin L."/>
            <person name="Pitluck S."/>
            <person name="Peters L."/>
            <person name="Kyrpides N."/>
            <person name="Mavromatis K."/>
            <person name="Ivanova N."/>
            <person name="Mikhailova N."/>
            <person name="Chertkov O."/>
            <person name="Detter J.C."/>
            <person name="Tapia R."/>
            <person name="Han C."/>
            <person name="Land M."/>
            <person name="Hauser L."/>
            <person name="Markowitz V."/>
            <person name="Cheng J.-F."/>
            <person name="Hugenholtz P."/>
            <person name="Woyke T."/>
            <person name="Wu D."/>
            <person name="Gronow S."/>
            <person name="Wellnitz S."/>
            <person name="Brambilla E."/>
            <person name="Klenk H.-P."/>
            <person name="Eisen J.A."/>
        </authorList>
    </citation>
    <scope>NUCLEOTIDE SEQUENCE [LARGE SCALE GENOMIC DNA]</scope>
    <source>
        <strain evidence="4">ATCC BAA-1111 / DSM 21527 / NCTC 11395 / H</strain>
    </source>
</reference>
<dbReference type="InterPro" id="IPR028229">
    <property type="entry name" value="Integrase_rpt"/>
</dbReference>
<feature type="domain" description="Helicase ATP-binding" evidence="1">
    <location>
        <begin position="193"/>
        <end position="365"/>
    </location>
</feature>
<dbReference type="Pfam" id="PF04851">
    <property type="entry name" value="ResIII"/>
    <property type="match status" value="1"/>
</dbReference>
<dbReference type="SMART" id="SM00490">
    <property type="entry name" value="HELICc"/>
    <property type="match status" value="1"/>
</dbReference>
<dbReference type="RefSeq" id="WP_014802615.1">
    <property type="nucleotide sequence ID" value="NC_018020.1"/>
</dbReference>
<dbReference type="EMBL" id="CP002959">
    <property type="protein sequence ID" value="AFM12101.1"/>
    <property type="molecule type" value="Genomic_DNA"/>
</dbReference>
<dbReference type="GO" id="GO:0005524">
    <property type="term" value="F:ATP binding"/>
    <property type="evidence" value="ECO:0007669"/>
    <property type="project" value="InterPro"/>
</dbReference>
<dbReference type="GO" id="GO:0003677">
    <property type="term" value="F:DNA binding"/>
    <property type="evidence" value="ECO:0007669"/>
    <property type="project" value="InterPro"/>
</dbReference>
<evidence type="ECO:0000313" key="3">
    <source>
        <dbReference type="EMBL" id="AFM12101.1"/>
    </source>
</evidence>
<gene>
    <name evidence="3" type="ordered locus">Turpa_1453</name>
</gene>
<dbReference type="PANTHER" id="PTHR47396">
    <property type="entry name" value="TYPE I RESTRICTION ENZYME ECOKI R PROTEIN"/>
    <property type="match status" value="1"/>
</dbReference>
<dbReference type="SMART" id="SM00487">
    <property type="entry name" value="DEXDc"/>
    <property type="match status" value="1"/>
</dbReference>
<dbReference type="InterPro" id="IPR050742">
    <property type="entry name" value="Helicase_Restrict-Modif_Enz"/>
</dbReference>
<dbReference type="InterPro" id="IPR001650">
    <property type="entry name" value="Helicase_C-like"/>
</dbReference>
<dbReference type="GO" id="GO:0005829">
    <property type="term" value="C:cytosol"/>
    <property type="evidence" value="ECO:0007669"/>
    <property type="project" value="TreeGrafter"/>
</dbReference>
<dbReference type="Proteomes" id="UP000006048">
    <property type="component" value="Chromosome"/>
</dbReference>
<dbReference type="OrthoDB" id="9802848at2"/>
<accession>I4B494</accession>
<dbReference type="STRING" id="869212.Turpa_1453"/>
<protein>
    <submittedName>
        <fullName evidence="3">Type III restriction protein res subunit</fullName>
    </submittedName>
</protein>
<dbReference type="Pfam" id="PF14882">
    <property type="entry name" value="INT_rpt"/>
    <property type="match status" value="2"/>
</dbReference>
<dbReference type="KEGG" id="tpx:Turpa_1453"/>
<dbReference type="Pfam" id="PF00271">
    <property type="entry name" value="Helicase_C"/>
    <property type="match status" value="1"/>
</dbReference>
<dbReference type="HOGENOM" id="CLU_291675_0_0_12"/>
<name>I4B494_TURPD</name>
<evidence type="ECO:0000259" key="1">
    <source>
        <dbReference type="PROSITE" id="PS51192"/>
    </source>
</evidence>
<keyword evidence="4" id="KW-1185">Reference proteome</keyword>
<dbReference type="PROSITE" id="PS51194">
    <property type="entry name" value="HELICASE_CTER"/>
    <property type="match status" value="1"/>
</dbReference>
<dbReference type="SUPFAM" id="SSF52540">
    <property type="entry name" value="P-loop containing nucleoside triphosphate hydrolases"/>
    <property type="match status" value="1"/>
</dbReference>
<dbReference type="InterPro" id="IPR027417">
    <property type="entry name" value="P-loop_NTPase"/>
</dbReference>
<dbReference type="REBASE" id="49099">
    <property type="entry name" value="Tpa21527ORF1453P"/>
</dbReference>
<dbReference type="GO" id="GO:0016787">
    <property type="term" value="F:hydrolase activity"/>
    <property type="evidence" value="ECO:0007669"/>
    <property type="project" value="InterPro"/>
</dbReference>
<dbReference type="CDD" id="cd18785">
    <property type="entry name" value="SF2_C"/>
    <property type="match status" value="1"/>
</dbReference>
<dbReference type="Gene3D" id="3.40.50.300">
    <property type="entry name" value="P-loop containing nucleotide triphosphate hydrolases"/>
    <property type="match status" value="2"/>
</dbReference>